<organism evidence="1 2">
    <name type="scientific">Halobacterium bonnevillei</name>
    <dbReference type="NCBI Taxonomy" id="2692200"/>
    <lineage>
        <taxon>Archaea</taxon>
        <taxon>Methanobacteriati</taxon>
        <taxon>Methanobacteriota</taxon>
        <taxon>Stenosarchaea group</taxon>
        <taxon>Halobacteria</taxon>
        <taxon>Halobacteriales</taxon>
        <taxon>Halobacteriaceae</taxon>
        <taxon>Halobacterium</taxon>
    </lineage>
</organism>
<proteinExistence type="predicted"/>
<name>A0A6B0SDQ2_9EURY</name>
<keyword evidence="2" id="KW-1185">Reference proteome</keyword>
<dbReference type="AlphaFoldDB" id="A0A6B0SDQ2"/>
<evidence type="ECO:0000313" key="2">
    <source>
        <dbReference type="Proteomes" id="UP000471521"/>
    </source>
</evidence>
<dbReference type="RefSeq" id="WP_159525433.1">
    <property type="nucleotide sequence ID" value="NZ_WUUU01000018.1"/>
</dbReference>
<reference evidence="1 2" key="1">
    <citation type="submission" date="2019-12" db="EMBL/GenBank/DDBJ databases">
        <title>Isolation and characterization of three novel carbon monoxide-oxidizing members of Halobacteria from salione crusts and soils.</title>
        <authorList>
            <person name="Myers M.R."/>
            <person name="King G.M."/>
        </authorList>
    </citation>
    <scope>NUCLEOTIDE SEQUENCE [LARGE SCALE GENOMIC DNA]</scope>
    <source>
        <strain evidence="1 2">PCN9</strain>
    </source>
</reference>
<comment type="caution">
    <text evidence="1">The sequence shown here is derived from an EMBL/GenBank/DDBJ whole genome shotgun (WGS) entry which is preliminary data.</text>
</comment>
<accession>A0A6B0SDQ2</accession>
<protein>
    <submittedName>
        <fullName evidence="1">Helix-turn-helix domain-containing protein</fullName>
    </submittedName>
</protein>
<sequence>MQPYGNDDVVSPRNIVILKVRVANPTASTRELADILAEDYGIELSHNRISEILREMAEDGLYRETVIPDQSIFNHYLFRVSFYYPNFAEQWEDCYWALRDDPHVLMFFNADSEYHWQFITQFRTNDRMQRWIHNFFKEFGEFISGFHNTVLHQVHKFQTDAEVFDEMLRESEEGREYLAENES</sequence>
<gene>
    <name evidence="1" type="ORF">GRX66_04340</name>
</gene>
<dbReference type="OrthoDB" id="165520at2157"/>
<evidence type="ECO:0000313" key="1">
    <source>
        <dbReference type="EMBL" id="MXR19865.1"/>
    </source>
</evidence>
<dbReference type="EMBL" id="WUUU01000018">
    <property type="protein sequence ID" value="MXR19865.1"/>
    <property type="molecule type" value="Genomic_DNA"/>
</dbReference>
<dbReference type="Proteomes" id="UP000471521">
    <property type="component" value="Unassembled WGS sequence"/>
</dbReference>